<dbReference type="InterPro" id="IPR000515">
    <property type="entry name" value="MetI-like"/>
</dbReference>
<dbReference type="PANTHER" id="PTHR30193">
    <property type="entry name" value="ABC TRANSPORTER PERMEASE PROTEIN"/>
    <property type="match status" value="1"/>
</dbReference>
<dbReference type="GO" id="GO:0055085">
    <property type="term" value="P:transmembrane transport"/>
    <property type="evidence" value="ECO:0007669"/>
    <property type="project" value="InterPro"/>
</dbReference>
<dbReference type="InterPro" id="IPR035906">
    <property type="entry name" value="MetI-like_sf"/>
</dbReference>
<feature type="compositionally biased region" description="Low complexity" evidence="8">
    <location>
        <begin position="12"/>
        <end position="46"/>
    </location>
</feature>
<comment type="subcellular location">
    <subcellularLocation>
        <location evidence="1 7">Cell membrane</location>
        <topology evidence="1 7">Multi-pass membrane protein</topology>
    </subcellularLocation>
</comment>
<dbReference type="EMBL" id="CP163302">
    <property type="protein sequence ID" value="XDP45806.1"/>
    <property type="molecule type" value="Genomic_DNA"/>
</dbReference>
<sequence>MNTASTPSPETRPAASAAGRAARPAPSGTNRTNTGSTSTSSGSSVPTPTPDKPRRGLSERNRPLWMLLPGGLLMTIVILIPLLLGLYMSLLDLDQYTLRQWIASPFIAFGNYVEAVTQTTLFHAVWLSVSYSFIATVIALPIGIAAAVATQNAFKGRAVVRSVFLIPYILPSFVVATVWRTMFQPQGVVDHSFGLFGIDPGLWLNGPNTYGAIIFVQVWASWPFVYLLALSGLQSVDHEVHEASALDGALWWTKLRYVVFPYLKGPVSLAFIIGMLNHINNFTLPYVMFGLPAPHDVELLPILTYVTSFQSFRFGLSAAMAVVSLILILIPLFIYLRAVRLDDTESQGGRK</sequence>
<dbReference type="InterPro" id="IPR051393">
    <property type="entry name" value="ABC_transporter_permease"/>
</dbReference>
<proteinExistence type="inferred from homology"/>
<dbReference type="CDD" id="cd06261">
    <property type="entry name" value="TM_PBP2"/>
    <property type="match status" value="1"/>
</dbReference>
<reference evidence="10" key="1">
    <citation type="submission" date="2024-07" db="EMBL/GenBank/DDBJ databases">
        <authorList>
            <person name="fu j."/>
        </authorList>
    </citation>
    <scope>NUCLEOTIDE SEQUENCE</scope>
    <source>
        <strain evidence="10">P10A9</strain>
    </source>
</reference>
<dbReference type="PANTHER" id="PTHR30193:SF37">
    <property type="entry name" value="INNER MEMBRANE ABC TRANSPORTER PERMEASE PROTEIN YCJO"/>
    <property type="match status" value="1"/>
</dbReference>
<dbReference type="AlphaFoldDB" id="A0AB39L478"/>
<keyword evidence="6 7" id="KW-0472">Membrane</keyword>
<dbReference type="Gene3D" id="1.10.3720.10">
    <property type="entry name" value="MetI-like"/>
    <property type="match status" value="1"/>
</dbReference>
<dbReference type="PROSITE" id="PS50928">
    <property type="entry name" value="ABC_TM1"/>
    <property type="match status" value="1"/>
</dbReference>
<feature type="transmembrane region" description="Helical" evidence="7">
    <location>
        <begin position="210"/>
        <end position="229"/>
    </location>
</feature>
<name>A0AB39L478_9MICC</name>
<evidence type="ECO:0000256" key="2">
    <source>
        <dbReference type="ARBA" id="ARBA00022448"/>
    </source>
</evidence>
<evidence type="ECO:0000256" key="1">
    <source>
        <dbReference type="ARBA" id="ARBA00004651"/>
    </source>
</evidence>
<evidence type="ECO:0000313" key="10">
    <source>
        <dbReference type="EMBL" id="XDP45806.1"/>
    </source>
</evidence>
<evidence type="ECO:0000259" key="9">
    <source>
        <dbReference type="PROSITE" id="PS50928"/>
    </source>
</evidence>
<dbReference type="Pfam" id="PF00528">
    <property type="entry name" value="BPD_transp_1"/>
    <property type="match status" value="1"/>
</dbReference>
<dbReference type="KEGG" id="spue:AB5L97_01945"/>
<feature type="transmembrane region" description="Helical" evidence="7">
    <location>
        <begin position="64"/>
        <end position="88"/>
    </location>
</feature>
<dbReference type="GO" id="GO:0005886">
    <property type="term" value="C:plasma membrane"/>
    <property type="evidence" value="ECO:0007669"/>
    <property type="project" value="UniProtKB-SubCell"/>
</dbReference>
<organism evidence="10">
    <name type="scientific">Sinomonas puerhi</name>
    <dbReference type="NCBI Taxonomy" id="3238584"/>
    <lineage>
        <taxon>Bacteria</taxon>
        <taxon>Bacillati</taxon>
        <taxon>Actinomycetota</taxon>
        <taxon>Actinomycetes</taxon>
        <taxon>Micrococcales</taxon>
        <taxon>Micrococcaceae</taxon>
        <taxon>Sinomonas</taxon>
    </lineage>
</organism>
<feature type="transmembrane region" description="Helical" evidence="7">
    <location>
        <begin position="259"/>
        <end position="279"/>
    </location>
</feature>
<feature type="domain" description="ABC transmembrane type-1" evidence="9">
    <location>
        <begin position="125"/>
        <end position="335"/>
    </location>
</feature>
<dbReference type="RefSeq" id="WP_369046245.1">
    <property type="nucleotide sequence ID" value="NZ_CP163302.1"/>
</dbReference>
<keyword evidence="2 7" id="KW-0813">Transport</keyword>
<feature type="region of interest" description="Disordered" evidence="8">
    <location>
        <begin position="1"/>
        <end position="58"/>
    </location>
</feature>
<feature type="transmembrane region" description="Helical" evidence="7">
    <location>
        <begin position="124"/>
        <end position="146"/>
    </location>
</feature>
<protein>
    <submittedName>
        <fullName evidence="10">Carbohydrate ABC transporter permease</fullName>
    </submittedName>
</protein>
<dbReference type="SUPFAM" id="SSF161098">
    <property type="entry name" value="MetI-like"/>
    <property type="match status" value="1"/>
</dbReference>
<evidence type="ECO:0000256" key="8">
    <source>
        <dbReference type="SAM" id="MobiDB-lite"/>
    </source>
</evidence>
<comment type="similarity">
    <text evidence="7">Belongs to the binding-protein-dependent transport system permease family.</text>
</comment>
<evidence type="ECO:0000256" key="4">
    <source>
        <dbReference type="ARBA" id="ARBA00022692"/>
    </source>
</evidence>
<keyword evidence="5 7" id="KW-1133">Transmembrane helix</keyword>
<evidence type="ECO:0000256" key="5">
    <source>
        <dbReference type="ARBA" id="ARBA00022989"/>
    </source>
</evidence>
<accession>A0AB39L478</accession>
<feature type="transmembrane region" description="Helical" evidence="7">
    <location>
        <begin position="158"/>
        <end position="179"/>
    </location>
</feature>
<evidence type="ECO:0000256" key="6">
    <source>
        <dbReference type="ARBA" id="ARBA00023136"/>
    </source>
</evidence>
<evidence type="ECO:0000256" key="7">
    <source>
        <dbReference type="RuleBase" id="RU363032"/>
    </source>
</evidence>
<gene>
    <name evidence="10" type="ORF">AB5L97_01945</name>
</gene>
<evidence type="ECO:0000256" key="3">
    <source>
        <dbReference type="ARBA" id="ARBA00022475"/>
    </source>
</evidence>
<keyword evidence="3" id="KW-1003">Cell membrane</keyword>
<keyword evidence="4 7" id="KW-0812">Transmembrane</keyword>
<feature type="transmembrane region" description="Helical" evidence="7">
    <location>
        <begin position="314"/>
        <end position="336"/>
    </location>
</feature>